<name>A0ABV9JY53_9BACI</name>
<gene>
    <name evidence="1" type="ORF">ACFO3P_11170</name>
</gene>
<accession>A0ABV9JY53</accession>
<organism evidence="1 2">
    <name type="scientific">Oceanobacillus aidingensis</name>
    <dbReference type="NCBI Taxonomy" id="645964"/>
    <lineage>
        <taxon>Bacteria</taxon>
        <taxon>Bacillati</taxon>
        <taxon>Bacillota</taxon>
        <taxon>Bacilli</taxon>
        <taxon>Bacillales</taxon>
        <taxon>Bacillaceae</taxon>
        <taxon>Oceanobacillus</taxon>
    </lineage>
</organism>
<reference evidence="2" key="1">
    <citation type="journal article" date="2019" name="Int. J. Syst. Evol. Microbiol.">
        <title>The Global Catalogue of Microorganisms (GCM) 10K type strain sequencing project: providing services to taxonomists for standard genome sequencing and annotation.</title>
        <authorList>
            <consortium name="The Broad Institute Genomics Platform"/>
            <consortium name="The Broad Institute Genome Sequencing Center for Infectious Disease"/>
            <person name="Wu L."/>
            <person name="Ma J."/>
        </authorList>
    </citation>
    <scope>NUCLEOTIDE SEQUENCE [LARGE SCALE GENOMIC DNA]</scope>
    <source>
        <strain evidence="2">CCUG 37257</strain>
    </source>
</reference>
<proteinExistence type="predicted"/>
<dbReference type="RefSeq" id="WP_256705530.1">
    <property type="nucleotide sequence ID" value="NZ_JBHSFT010000015.1"/>
</dbReference>
<evidence type="ECO:0000313" key="2">
    <source>
        <dbReference type="Proteomes" id="UP001595988"/>
    </source>
</evidence>
<dbReference type="EMBL" id="JBHSFT010000015">
    <property type="protein sequence ID" value="MFC4662735.1"/>
    <property type="molecule type" value="Genomic_DNA"/>
</dbReference>
<protein>
    <recommendedName>
        <fullName evidence="3">Sporulation protein YqfC</fullName>
    </recommendedName>
</protein>
<evidence type="ECO:0008006" key="3">
    <source>
        <dbReference type="Google" id="ProtNLM"/>
    </source>
</evidence>
<comment type="caution">
    <text evidence="1">The sequence shown here is derived from an EMBL/GenBank/DDBJ whole genome shotgun (WGS) entry which is preliminary data.</text>
</comment>
<keyword evidence="2" id="KW-1185">Reference proteome</keyword>
<sequence>MLESDGRKGQNEGKEERYMRLYDKPVTAYLHNDLTAFESEENDKQLVYLFEKGYVTVLGEFESDKYVGGKACIIFNQEDVISVDRGMLRFVDGES</sequence>
<dbReference type="Proteomes" id="UP001595988">
    <property type="component" value="Unassembled WGS sequence"/>
</dbReference>
<evidence type="ECO:0000313" key="1">
    <source>
        <dbReference type="EMBL" id="MFC4662735.1"/>
    </source>
</evidence>